<keyword evidence="1" id="KW-0812">Transmembrane</keyword>
<reference evidence="2" key="1">
    <citation type="submission" date="2014-11" db="EMBL/GenBank/DDBJ databases">
        <authorList>
            <person name="Amaro Gonzalez C."/>
        </authorList>
    </citation>
    <scope>NUCLEOTIDE SEQUENCE</scope>
</reference>
<evidence type="ECO:0000313" key="2">
    <source>
        <dbReference type="EMBL" id="JAH33320.1"/>
    </source>
</evidence>
<name>A0A0E9RY38_ANGAN</name>
<proteinExistence type="predicted"/>
<reference evidence="2" key="2">
    <citation type="journal article" date="2015" name="Fish Shellfish Immunol.">
        <title>Early steps in the European eel (Anguilla anguilla)-Vibrio vulnificus interaction in the gills: Role of the RtxA13 toxin.</title>
        <authorList>
            <person name="Callol A."/>
            <person name="Pajuelo D."/>
            <person name="Ebbesson L."/>
            <person name="Teles M."/>
            <person name="MacKenzie S."/>
            <person name="Amaro C."/>
        </authorList>
    </citation>
    <scope>NUCLEOTIDE SEQUENCE</scope>
</reference>
<organism evidence="2">
    <name type="scientific">Anguilla anguilla</name>
    <name type="common">European freshwater eel</name>
    <name type="synonym">Muraena anguilla</name>
    <dbReference type="NCBI Taxonomy" id="7936"/>
    <lineage>
        <taxon>Eukaryota</taxon>
        <taxon>Metazoa</taxon>
        <taxon>Chordata</taxon>
        <taxon>Craniata</taxon>
        <taxon>Vertebrata</taxon>
        <taxon>Euteleostomi</taxon>
        <taxon>Actinopterygii</taxon>
        <taxon>Neopterygii</taxon>
        <taxon>Teleostei</taxon>
        <taxon>Anguilliformes</taxon>
        <taxon>Anguillidae</taxon>
        <taxon>Anguilla</taxon>
    </lineage>
</organism>
<evidence type="ECO:0000256" key="1">
    <source>
        <dbReference type="SAM" id="Phobius"/>
    </source>
</evidence>
<keyword evidence="1" id="KW-1133">Transmembrane helix</keyword>
<dbReference type="EMBL" id="GBXM01075257">
    <property type="protein sequence ID" value="JAH33320.1"/>
    <property type="molecule type" value="Transcribed_RNA"/>
</dbReference>
<protein>
    <submittedName>
        <fullName evidence="2">Uncharacterized protein</fullName>
    </submittedName>
</protein>
<dbReference type="AlphaFoldDB" id="A0A0E9RY38"/>
<sequence>MAHNRYLIFVSLTICCFYLCCGKCLALWSSKYNYSAFQMIPHTIMLNISRYDYMMGQSVH</sequence>
<feature type="transmembrane region" description="Helical" evidence="1">
    <location>
        <begin position="6"/>
        <end position="28"/>
    </location>
</feature>
<accession>A0A0E9RY38</accession>
<keyword evidence="1" id="KW-0472">Membrane</keyword>